<feature type="domain" description="GFO/IDH/MocA-like oxidoreductase" evidence="2">
    <location>
        <begin position="132"/>
        <end position="239"/>
    </location>
</feature>
<dbReference type="InterPro" id="IPR036291">
    <property type="entry name" value="NAD(P)-bd_dom_sf"/>
</dbReference>
<dbReference type="InterPro" id="IPR055170">
    <property type="entry name" value="GFO_IDH_MocA-like_dom"/>
</dbReference>
<dbReference type="InterPro" id="IPR051317">
    <property type="entry name" value="Gfo/Idh/MocA_oxidoreduct"/>
</dbReference>
<dbReference type="Pfam" id="PF01408">
    <property type="entry name" value="GFO_IDH_MocA"/>
    <property type="match status" value="1"/>
</dbReference>
<feature type="domain" description="Gfo/Idh/MocA-like oxidoreductase N-terminal" evidence="1">
    <location>
        <begin position="7"/>
        <end position="124"/>
    </location>
</feature>
<dbReference type="SUPFAM" id="SSF55347">
    <property type="entry name" value="Glyceraldehyde-3-phosphate dehydrogenase-like, C-terminal domain"/>
    <property type="match status" value="1"/>
</dbReference>
<dbReference type="GO" id="GO:0000166">
    <property type="term" value="F:nucleotide binding"/>
    <property type="evidence" value="ECO:0007669"/>
    <property type="project" value="InterPro"/>
</dbReference>
<accession>A0A089LGF9</accession>
<reference evidence="3" key="1">
    <citation type="submission" date="2014-08" db="EMBL/GenBank/DDBJ databases">
        <title>Comparative genomics of the Paenibacillus odorifer group.</title>
        <authorList>
            <person name="den Bakker H.C."/>
            <person name="Tsai Y.-C.Y.-C."/>
            <person name="Martin N."/>
            <person name="Korlach J."/>
            <person name="Wiedmann M."/>
        </authorList>
    </citation>
    <scope>NUCLEOTIDE SEQUENCE [LARGE SCALE GENOMIC DNA]</scope>
    <source>
        <strain evidence="3">DSM 13188</strain>
    </source>
</reference>
<evidence type="ECO:0000259" key="2">
    <source>
        <dbReference type="Pfam" id="PF22725"/>
    </source>
</evidence>
<dbReference type="Pfam" id="PF22725">
    <property type="entry name" value="GFO_IDH_MocA_C3"/>
    <property type="match status" value="1"/>
</dbReference>
<proteinExistence type="predicted"/>
<organism evidence="3 4">
    <name type="scientific">Paenibacillus borealis</name>
    <dbReference type="NCBI Taxonomy" id="160799"/>
    <lineage>
        <taxon>Bacteria</taxon>
        <taxon>Bacillati</taxon>
        <taxon>Bacillota</taxon>
        <taxon>Bacilli</taxon>
        <taxon>Bacillales</taxon>
        <taxon>Paenibacillaceae</taxon>
        <taxon>Paenibacillus</taxon>
    </lineage>
</organism>
<evidence type="ECO:0000313" key="3">
    <source>
        <dbReference type="EMBL" id="AIQ59912.1"/>
    </source>
</evidence>
<dbReference type="RefSeq" id="WP_042216190.1">
    <property type="nucleotide sequence ID" value="NZ_CP009285.1"/>
</dbReference>
<sequence>MNTTKLCFIGAGFHAATNIYPAAVEAKADIQAIATRSLERSAAALQRFGSSGTPYGDYRAMLQNEACDGVVVVAQPGDQPSLVLDCIRAGKNVYVDKPLGWNAAEALELAEAAEEAGVVLMVGFMKRYAPVYQKLKALIEDGSLGSARSFQMKFAVDSTPFCKDEEQFIKLAAIHMVDLIRYLFGEAVQVSGMSGSSGEYISQSLSIKFASGVVGSLYFSGMSAWSRESESVLVTFDQGFAHADELNSLTIHRAYSGSSLPWQSLEEQDTVLTPSASAMSGGLRDLYLRGFVGEMEHFMNCCRKAQAPLSSGRDNVQTMELCGLILSALA</sequence>
<dbReference type="PANTHER" id="PTHR43708:SF4">
    <property type="entry name" value="OXIDOREDUCTASE YCEM-RELATED"/>
    <property type="match status" value="1"/>
</dbReference>
<dbReference type="EMBL" id="CP009285">
    <property type="protein sequence ID" value="AIQ59912.1"/>
    <property type="molecule type" value="Genomic_DNA"/>
</dbReference>
<dbReference type="PANTHER" id="PTHR43708">
    <property type="entry name" value="CONSERVED EXPRESSED OXIDOREDUCTASE (EUROFUNG)"/>
    <property type="match status" value="1"/>
</dbReference>
<dbReference type="AlphaFoldDB" id="A0A089LGF9"/>
<evidence type="ECO:0000259" key="1">
    <source>
        <dbReference type="Pfam" id="PF01408"/>
    </source>
</evidence>
<dbReference type="SUPFAM" id="SSF51735">
    <property type="entry name" value="NAD(P)-binding Rossmann-fold domains"/>
    <property type="match status" value="1"/>
</dbReference>
<keyword evidence="4" id="KW-1185">Reference proteome</keyword>
<dbReference type="KEGG" id="pbd:PBOR_25380"/>
<dbReference type="Proteomes" id="UP000029518">
    <property type="component" value="Chromosome"/>
</dbReference>
<protein>
    <submittedName>
        <fullName evidence="3">Dehydrogenase</fullName>
    </submittedName>
</protein>
<evidence type="ECO:0000313" key="4">
    <source>
        <dbReference type="Proteomes" id="UP000029518"/>
    </source>
</evidence>
<gene>
    <name evidence="3" type="ORF">PBOR_25380</name>
</gene>
<dbReference type="OrthoDB" id="9815825at2"/>
<dbReference type="Gene3D" id="3.40.50.720">
    <property type="entry name" value="NAD(P)-binding Rossmann-like Domain"/>
    <property type="match status" value="1"/>
</dbReference>
<dbReference type="HOGENOM" id="CLU_023194_1_3_9"/>
<dbReference type="InterPro" id="IPR000683">
    <property type="entry name" value="Gfo/Idh/MocA-like_OxRdtase_N"/>
</dbReference>
<name>A0A089LGF9_PAEBO</name>
<dbReference type="Gene3D" id="3.30.360.10">
    <property type="entry name" value="Dihydrodipicolinate Reductase, domain 2"/>
    <property type="match status" value="1"/>
</dbReference>